<reference evidence="3 4" key="1">
    <citation type="submission" date="2018-06" db="EMBL/GenBank/DDBJ databases">
        <title>Three novel Pseudomonas species isolated from symptomatic oak.</title>
        <authorList>
            <person name="Bueno-Gonzalez V."/>
            <person name="Brady C."/>
        </authorList>
    </citation>
    <scope>NUCLEOTIDE SEQUENCE [LARGE SCALE GENOMIC DNA]</scope>
    <source>
        <strain evidence="2 3">P26B</strain>
        <strain evidence="1 4">P6B</strain>
    </source>
</reference>
<dbReference type="OrthoDB" id="5600793at2"/>
<dbReference type="RefSeq" id="WP_131176341.1">
    <property type="nucleotide sequence ID" value="NZ_QJUL01000008.1"/>
</dbReference>
<evidence type="ECO:0000313" key="4">
    <source>
        <dbReference type="Proteomes" id="UP000293172"/>
    </source>
</evidence>
<evidence type="ECO:0000313" key="3">
    <source>
        <dbReference type="Proteomes" id="UP000291334"/>
    </source>
</evidence>
<dbReference type="Proteomes" id="UP000293172">
    <property type="component" value="Unassembled WGS sequence"/>
</dbReference>
<keyword evidence="3" id="KW-1185">Reference proteome</keyword>
<protein>
    <submittedName>
        <fullName evidence="1">DUF2835 domain-containing protein</fullName>
    </submittedName>
</protein>
<dbReference type="AlphaFoldDB" id="A0A4Q9R4S5"/>
<dbReference type="Pfam" id="PF11197">
    <property type="entry name" value="DUF2835"/>
    <property type="match status" value="1"/>
</dbReference>
<accession>A0A4Q9R4S5</accession>
<name>A0A4Q9R4S5_9GAMM</name>
<dbReference type="Proteomes" id="UP000291334">
    <property type="component" value="Unassembled WGS sequence"/>
</dbReference>
<gene>
    <name evidence="2" type="ORF">DNK34_15900</name>
    <name evidence="1" type="ORF">DNK44_07780</name>
</gene>
<evidence type="ECO:0000313" key="2">
    <source>
        <dbReference type="EMBL" id="TBV03810.1"/>
    </source>
</evidence>
<sequence length="73" mass="8331">MPSLVLDIALPAERMRAVYLGQANRIQVFSRDGRRVSIPAHHFRPFLTHEGIYGSFELQFNPAGELLSLRRLP</sequence>
<dbReference type="EMBL" id="QJUL01000008">
    <property type="protein sequence ID" value="TBU95449.1"/>
    <property type="molecule type" value="Genomic_DNA"/>
</dbReference>
<dbReference type="InterPro" id="IPR021363">
    <property type="entry name" value="DUF2835"/>
</dbReference>
<evidence type="ECO:0000313" key="1">
    <source>
        <dbReference type="EMBL" id="TBU95449.1"/>
    </source>
</evidence>
<organism evidence="1 4">
    <name type="scientific">Phytopseudomonas dryadis</name>
    <dbReference type="NCBI Taxonomy" id="2487520"/>
    <lineage>
        <taxon>Bacteria</taxon>
        <taxon>Pseudomonadati</taxon>
        <taxon>Pseudomonadota</taxon>
        <taxon>Gammaproteobacteria</taxon>
        <taxon>Pseudomonadales</taxon>
        <taxon>Pseudomonadaceae</taxon>
        <taxon>Phytopseudomonas</taxon>
    </lineage>
</organism>
<proteinExistence type="predicted"/>
<comment type="caution">
    <text evidence="1">The sequence shown here is derived from an EMBL/GenBank/DDBJ whole genome shotgun (WGS) entry which is preliminary data.</text>
</comment>
<dbReference type="EMBL" id="QJUM01000018">
    <property type="protein sequence ID" value="TBV03810.1"/>
    <property type="molecule type" value="Genomic_DNA"/>
</dbReference>